<dbReference type="EMBL" id="MN739210">
    <property type="protein sequence ID" value="QHS93863.1"/>
    <property type="molecule type" value="Genomic_DNA"/>
</dbReference>
<accession>A0A6C0BRH0</accession>
<sequence length="118" mass="13674">MDYVYWLMGWEFSKVNESKPRCKKTGEKITDAELKTLREAKAEQPTKPVDPAENKKSSEAKESVENKKEASSDLIIMLPSDPETSVPSPMISPEMAPKKKKRKRRKRKKRRRQTPQTL</sequence>
<proteinExistence type="predicted"/>
<feature type="compositionally biased region" description="Basic residues" evidence="1">
    <location>
        <begin position="98"/>
        <end position="118"/>
    </location>
</feature>
<evidence type="ECO:0000256" key="1">
    <source>
        <dbReference type="SAM" id="MobiDB-lite"/>
    </source>
</evidence>
<name>A0A6C0BRH0_9ZZZZ</name>
<protein>
    <submittedName>
        <fullName evidence="2">Uncharacterized protein</fullName>
    </submittedName>
</protein>
<evidence type="ECO:0000313" key="2">
    <source>
        <dbReference type="EMBL" id="QHS93863.1"/>
    </source>
</evidence>
<dbReference type="AlphaFoldDB" id="A0A6C0BRH0"/>
<organism evidence="2">
    <name type="scientific">viral metagenome</name>
    <dbReference type="NCBI Taxonomy" id="1070528"/>
    <lineage>
        <taxon>unclassified sequences</taxon>
        <taxon>metagenomes</taxon>
        <taxon>organismal metagenomes</taxon>
    </lineage>
</organism>
<feature type="region of interest" description="Disordered" evidence="1">
    <location>
        <begin position="17"/>
        <end position="118"/>
    </location>
</feature>
<reference evidence="2" key="1">
    <citation type="journal article" date="2020" name="Nature">
        <title>Giant virus diversity and host interactions through global metagenomics.</title>
        <authorList>
            <person name="Schulz F."/>
            <person name="Roux S."/>
            <person name="Paez-Espino D."/>
            <person name="Jungbluth S."/>
            <person name="Walsh D.A."/>
            <person name="Denef V.J."/>
            <person name="McMahon K.D."/>
            <person name="Konstantinidis K.T."/>
            <person name="Eloe-Fadrosh E.A."/>
            <person name="Kyrpides N.C."/>
            <person name="Woyke T."/>
        </authorList>
    </citation>
    <scope>NUCLEOTIDE SEQUENCE</scope>
    <source>
        <strain evidence="2">GVMAG-M-3300018080-19</strain>
    </source>
</reference>
<feature type="compositionally biased region" description="Basic and acidic residues" evidence="1">
    <location>
        <begin position="17"/>
        <end position="71"/>
    </location>
</feature>